<dbReference type="OrthoDB" id="10405960at2759"/>
<reference evidence="1" key="1">
    <citation type="submission" date="2020-04" db="EMBL/GenBank/DDBJ databases">
        <authorList>
            <person name="Alioto T."/>
            <person name="Alioto T."/>
            <person name="Gomez Garrido J."/>
        </authorList>
    </citation>
    <scope>NUCLEOTIDE SEQUENCE</scope>
    <source>
        <strain evidence="1">A484AB</strain>
    </source>
</reference>
<organism evidence="1 2">
    <name type="scientific">Paramuricea clavata</name>
    <name type="common">Red gorgonian</name>
    <name type="synonym">Violescent sea-whip</name>
    <dbReference type="NCBI Taxonomy" id="317549"/>
    <lineage>
        <taxon>Eukaryota</taxon>
        <taxon>Metazoa</taxon>
        <taxon>Cnidaria</taxon>
        <taxon>Anthozoa</taxon>
        <taxon>Octocorallia</taxon>
        <taxon>Malacalcyonacea</taxon>
        <taxon>Plexauridae</taxon>
        <taxon>Paramuricea</taxon>
    </lineage>
</organism>
<keyword evidence="2" id="KW-1185">Reference proteome</keyword>
<dbReference type="EMBL" id="CACRXK020002394">
    <property type="protein sequence ID" value="CAB3994116.1"/>
    <property type="molecule type" value="Genomic_DNA"/>
</dbReference>
<feature type="non-terminal residue" evidence="1">
    <location>
        <position position="1"/>
    </location>
</feature>
<evidence type="ECO:0000313" key="1">
    <source>
        <dbReference type="EMBL" id="CAB3994116.1"/>
    </source>
</evidence>
<proteinExistence type="predicted"/>
<dbReference type="Proteomes" id="UP001152795">
    <property type="component" value="Unassembled WGS sequence"/>
</dbReference>
<accession>A0A7D9DW11</accession>
<gene>
    <name evidence="1" type="ORF">PACLA_8A075040</name>
</gene>
<dbReference type="AlphaFoldDB" id="A0A7D9DW11"/>
<comment type="caution">
    <text evidence="1">The sequence shown here is derived from an EMBL/GenBank/DDBJ whole genome shotgun (WGS) entry which is preliminary data.</text>
</comment>
<protein>
    <submittedName>
        <fullName evidence="1">Uncharacterized protein</fullName>
    </submittedName>
</protein>
<sequence>KARVKRLLLQVYCMVTSLRLKIAVEKSIESDASLTKRSTSACSNYIKIDPNTISYDATPKPWDRSPAATFVSNTVTQGMNKALMARVPGLGNTTIRDVFDKLKVNGCICLPFGGAVRDQFLGGQVLDIDADTPCGEGDVKNVHIGDQTEADGEEIDLANWKKTFIDKLTNLEYTTNSLGYYEDDTNNRGVVIDLPGSGVVDTCNKKIRIPVPPDQWENWYNRDSWKIFRYWKLRAKGYTAPDDALPSFIKNKTKEILKIKDGIKTFKKSFCKYAFSGEYKKCDGRENCIVPHPACTDSVQLNEKRNKYYGLIEENLGEYWKDEAKALLDNLSIECASSKGGSVSSSRYSSLLNVLLQRGDPSPADCNTGNKTNQFLILIIVGMVIQYCGLLYI</sequence>
<name>A0A7D9DW11_PARCT</name>
<evidence type="ECO:0000313" key="2">
    <source>
        <dbReference type="Proteomes" id="UP001152795"/>
    </source>
</evidence>